<dbReference type="STRING" id="1965070.A0A3S4R7H3"/>
<dbReference type="GO" id="GO:0005737">
    <property type="term" value="C:cytoplasm"/>
    <property type="evidence" value="ECO:0007669"/>
    <property type="project" value="TreeGrafter"/>
</dbReference>
<dbReference type="GO" id="GO:0043171">
    <property type="term" value="P:peptide catabolic process"/>
    <property type="evidence" value="ECO:0007669"/>
    <property type="project" value="TreeGrafter"/>
</dbReference>
<dbReference type="Pfam" id="PF17900">
    <property type="entry name" value="Peptidase_M1_N"/>
    <property type="match status" value="1"/>
</dbReference>
<keyword evidence="2" id="KW-0645">Protease</keyword>
<dbReference type="AlphaFoldDB" id="A0A3S4R7H3"/>
<comment type="caution">
    <text evidence="2">The sequence shown here is derived from an EMBL/GenBank/DDBJ whole genome shotgun (WGS) entry which is preliminary data.</text>
</comment>
<dbReference type="InterPro" id="IPR050344">
    <property type="entry name" value="Peptidase_M1_aminopeptidases"/>
</dbReference>
<gene>
    <name evidence="2" type="ORF">B4U79_12179</name>
</gene>
<evidence type="ECO:0000313" key="3">
    <source>
        <dbReference type="Proteomes" id="UP000285301"/>
    </source>
</evidence>
<feature type="domain" description="Aminopeptidase N-like N-terminal" evidence="1">
    <location>
        <begin position="3"/>
        <end position="104"/>
    </location>
</feature>
<dbReference type="GO" id="GO:0008270">
    <property type="term" value="F:zinc ion binding"/>
    <property type="evidence" value="ECO:0007669"/>
    <property type="project" value="TreeGrafter"/>
</dbReference>
<dbReference type="Proteomes" id="UP000285301">
    <property type="component" value="Unassembled WGS sequence"/>
</dbReference>
<evidence type="ECO:0000313" key="2">
    <source>
        <dbReference type="EMBL" id="RWS12593.1"/>
    </source>
</evidence>
<dbReference type="GO" id="GO:0016020">
    <property type="term" value="C:membrane"/>
    <property type="evidence" value="ECO:0007669"/>
    <property type="project" value="TreeGrafter"/>
</dbReference>
<dbReference type="GO" id="GO:0070006">
    <property type="term" value="F:metalloaminopeptidase activity"/>
    <property type="evidence" value="ECO:0007669"/>
    <property type="project" value="TreeGrafter"/>
</dbReference>
<name>A0A3S4R7H3_9ACAR</name>
<proteinExistence type="predicted"/>
<dbReference type="GO" id="GO:0005615">
    <property type="term" value="C:extracellular space"/>
    <property type="evidence" value="ECO:0007669"/>
    <property type="project" value="TreeGrafter"/>
</dbReference>
<dbReference type="GO" id="GO:0042277">
    <property type="term" value="F:peptide binding"/>
    <property type="evidence" value="ECO:0007669"/>
    <property type="project" value="TreeGrafter"/>
</dbReference>
<sequence length="158" mass="18103">SSDGELKIEFTGVLNDEFDGFSRVFFDDIQRYGAVTNFEPESARKAFPCFDDPSLKATFQISVIVPQEMTALSNMPIASSEPYNENISLKKVSFEKTPPMSTYLAALVIGYYDYVERMHGEKPIRVYTYRDKTEQINFAADVALRAVKYYEKLLLYAR</sequence>
<dbReference type="OrthoDB" id="6512413at2759"/>
<dbReference type="Gene3D" id="2.60.40.1730">
    <property type="entry name" value="tricorn interacting facor f3 domain"/>
    <property type="match status" value="1"/>
</dbReference>
<feature type="non-terminal residue" evidence="2">
    <location>
        <position position="1"/>
    </location>
</feature>
<keyword evidence="3" id="KW-1185">Reference proteome</keyword>
<dbReference type="EMBL" id="NCKU01001264">
    <property type="protein sequence ID" value="RWS12593.1"/>
    <property type="molecule type" value="Genomic_DNA"/>
</dbReference>
<dbReference type="PRINTS" id="PR00756">
    <property type="entry name" value="ALADIPTASE"/>
</dbReference>
<evidence type="ECO:0000259" key="1">
    <source>
        <dbReference type="Pfam" id="PF17900"/>
    </source>
</evidence>
<dbReference type="SUPFAM" id="SSF63737">
    <property type="entry name" value="Leukotriene A4 hydrolase N-terminal domain"/>
    <property type="match status" value="1"/>
</dbReference>
<dbReference type="InterPro" id="IPR045357">
    <property type="entry name" value="Aminopeptidase_N-like_N"/>
</dbReference>
<dbReference type="GO" id="GO:0006508">
    <property type="term" value="P:proteolysis"/>
    <property type="evidence" value="ECO:0007669"/>
    <property type="project" value="InterPro"/>
</dbReference>
<accession>A0A3S4R7H3</accession>
<dbReference type="InterPro" id="IPR001930">
    <property type="entry name" value="Peptidase_M1"/>
</dbReference>
<protein>
    <submittedName>
        <fullName evidence="2">Puromycin-sensitive aminopeptidase-like protein</fullName>
    </submittedName>
</protein>
<dbReference type="InterPro" id="IPR042097">
    <property type="entry name" value="Aminopeptidase_N-like_N_sf"/>
</dbReference>
<keyword evidence="2" id="KW-0378">Hydrolase</keyword>
<dbReference type="PANTHER" id="PTHR11533">
    <property type="entry name" value="PROTEASE M1 ZINC METALLOPROTEASE"/>
    <property type="match status" value="1"/>
</dbReference>
<organism evidence="2 3">
    <name type="scientific">Dinothrombium tinctorium</name>
    <dbReference type="NCBI Taxonomy" id="1965070"/>
    <lineage>
        <taxon>Eukaryota</taxon>
        <taxon>Metazoa</taxon>
        <taxon>Ecdysozoa</taxon>
        <taxon>Arthropoda</taxon>
        <taxon>Chelicerata</taxon>
        <taxon>Arachnida</taxon>
        <taxon>Acari</taxon>
        <taxon>Acariformes</taxon>
        <taxon>Trombidiformes</taxon>
        <taxon>Prostigmata</taxon>
        <taxon>Anystina</taxon>
        <taxon>Parasitengona</taxon>
        <taxon>Trombidioidea</taxon>
        <taxon>Trombidiidae</taxon>
        <taxon>Dinothrombium</taxon>
    </lineage>
</organism>
<reference evidence="2 3" key="1">
    <citation type="journal article" date="2018" name="Gigascience">
        <title>Genomes of trombidid mites reveal novel predicted allergens and laterally-transferred genes associated with secondary metabolism.</title>
        <authorList>
            <person name="Dong X."/>
            <person name="Chaisiri K."/>
            <person name="Xia D."/>
            <person name="Armstrong S.D."/>
            <person name="Fang Y."/>
            <person name="Donnelly M.J."/>
            <person name="Kadowaki T."/>
            <person name="McGarry J.W."/>
            <person name="Darby A.C."/>
            <person name="Makepeace B.L."/>
        </authorList>
    </citation>
    <scope>NUCLEOTIDE SEQUENCE [LARGE SCALE GENOMIC DNA]</scope>
    <source>
        <strain evidence="2">UoL-WK</strain>
    </source>
</reference>
<keyword evidence="2" id="KW-0031">Aminopeptidase</keyword>
<dbReference type="PANTHER" id="PTHR11533:SF174">
    <property type="entry name" value="PUROMYCIN-SENSITIVE AMINOPEPTIDASE-RELATED"/>
    <property type="match status" value="1"/>
</dbReference>